<evidence type="ECO:0000313" key="2">
    <source>
        <dbReference type="Proteomes" id="UP001595705"/>
    </source>
</evidence>
<proteinExistence type="predicted"/>
<dbReference type="EMBL" id="JBHRYA010000007">
    <property type="protein sequence ID" value="MFC3716812.1"/>
    <property type="molecule type" value="Genomic_DNA"/>
</dbReference>
<dbReference type="Pfam" id="PF05069">
    <property type="entry name" value="Phage_tail_S"/>
    <property type="match status" value="1"/>
</dbReference>
<keyword evidence="2" id="KW-1185">Reference proteome</keyword>
<reference evidence="2" key="1">
    <citation type="journal article" date="2019" name="Int. J. Syst. Evol. Microbiol.">
        <title>The Global Catalogue of Microorganisms (GCM) 10K type strain sequencing project: providing services to taxonomists for standard genome sequencing and annotation.</title>
        <authorList>
            <consortium name="The Broad Institute Genomics Platform"/>
            <consortium name="The Broad Institute Genome Sequencing Center for Infectious Disease"/>
            <person name="Wu L."/>
            <person name="Ma J."/>
        </authorList>
    </citation>
    <scope>NUCLEOTIDE SEQUENCE [LARGE SCALE GENOMIC DNA]</scope>
    <source>
        <strain evidence="2">KCTC 42441</strain>
    </source>
</reference>
<accession>A0ABV7XP92</accession>
<gene>
    <name evidence="1" type="ORF">ACFONC_11685</name>
</gene>
<name>A0ABV7XP92_9GAMM</name>
<protein>
    <submittedName>
        <fullName evidence="1">Phage virion morphogenesis protein</fullName>
    </submittedName>
</protein>
<organism evidence="1 2">
    <name type="scientific">Luteimonas soli</name>
    <dbReference type="NCBI Taxonomy" id="1648966"/>
    <lineage>
        <taxon>Bacteria</taxon>
        <taxon>Pseudomonadati</taxon>
        <taxon>Pseudomonadota</taxon>
        <taxon>Gammaproteobacteria</taxon>
        <taxon>Lysobacterales</taxon>
        <taxon>Lysobacteraceae</taxon>
        <taxon>Luteimonas</taxon>
    </lineage>
</organism>
<dbReference type="Proteomes" id="UP001595705">
    <property type="component" value="Unassembled WGS sequence"/>
</dbReference>
<evidence type="ECO:0000313" key="1">
    <source>
        <dbReference type="EMBL" id="MFC3716812.1"/>
    </source>
</evidence>
<dbReference type="InterPro" id="IPR006522">
    <property type="entry name" value="Phage_virion_morphogenesis"/>
</dbReference>
<dbReference type="NCBIfam" id="TIGR01635">
    <property type="entry name" value="tail_comp_S"/>
    <property type="match status" value="1"/>
</dbReference>
<dbReference type="RefSeq" id="WP_386744236.1">
    <property type="nucleotide sequence ID" value="NZ_JBHRYA010000007.1"/>
</dbReference>
<sequence length="176" mass="20087">MTDARIDLDDAQVLAWLDRLRQLPRREGRSIMASIGRYMKTAMQMRFRRQVDPDGKPWVPSKAAKARGGQTLRDTNRLFRSLTWRAGSDYAEAGTNVVYAAVNHFGILKVVNVGAHRRMIRRDYGERGAFSVRASMVKAHRRLMFRPARRFAGFGQADVDGILAILRRRITEAAQK</sequence>
<comment type="caution">
    <text evidence="1">The sequence shown here is derived from an EMBL/GenBank/DDBJ whole genome shotgun (WGS) entry which is preliminary data.</text>
</comment>